<dbReference type="Pfam" id="PF04023">
    <property type="entry name" value="FeoA"/>
    <property type="match status" value="1"/>
</dbReference>
<evidence type="ECO:0000313" key="4">
    <source>
        <dbReference type="EMBL" id="MEL4456651.1"/>
    </source>
</evidence>
<evidence type="ECO:0000256" key="2">
    <source>
        <dbReference type="SAM" id="Phobius"/>
    </source>
</evidence>
<dbReference type="Proteomes" id="UP001474120">
    <property type="component" value="Unassembled WGS sequence"/>
</dbReference>
<dbReference type="Pfam" id="PF02742">
    <property type="entry name" value="Fe_dep_repr_C"/>
    <property type="match status" value="1"/>
</dbReference>
<dbReference type="InterPro" id="IPR036421">
    <property type="entry name" value="Fe_dep_repressor_sf"/>
</dbReference>
<protein>
    <submittedName>
        <fullName evidence="4">FeoA domain-containing protein</fullName>
    </submittedName>
</protein>
<keyword evidence="2" id="KW-0812">Transmembrane</keyword>
<dbReference type="InterPro" id="IPR007167">
    <property type="entry name" value="Fe-transptr_FeoA-like"/>
</dbReference>
<dbReference type="SMART" id="SM00899">
    <property type="entry name" value="FeoA"/>
    <property type="match status" value="2"/>
</dbReference>
<dbReference type="InterPro" id="IPR038157">
    <property type="entry name" value="FeoA_core_dom"/>
</dbReference>
<dbReference type="InterPro" id="IPR022689">
    <property type="entry name" value="Iron_dep_repressor"/>
</dbReference>
<dbReference type="Gene3D" id="2.30.30.90">
    <property type="match status" value="1"/>
</dbReference>
<gene>
    <name evidence="4" type="ORF">AABB81_12150</name>
</gene>
<keyword evidence="2" id="KW-0472">Membrane</keyword>
<dbReference type="SUPFAM" id="SSF50037">
    <property type="entry name" value="C-terminal domain of transcriptional repressors"/>
    <property type="match status" value="1"/>
</dbReference>
<dbReference type="InterPro" id="IPR001367">
    <property type="entry name" value="Fe_dep_repressor"/>
</dbReference>
<dbReference type="InterPro" id="IPR050536">
    <property type="entry name" value="DtxR_MntR_Metal-Reg"/>
</dbReference>
<dbReference type="InterPro" id="IPR036388">
    <property type="entry name" value="WH-like_DNA-bd_sf"/>
</dbReference>
<dbReference type="SMART" id="SM00529">
    <property type="entry name" value="HTH_DTXR"/>
    <property type="match status" value="1"/>
</dbReference>
<evidence type="ECO:0000256" key="1">
    <source>
        <dbReference type="ARBA" id="ARBA00023004"/>
    </source>
</evidence>
<proteinExistence type="predicted"/>
<comment type="caution">
    <text evidence="4">The sequence shown here is derived from an EMBL/GenBank/DDBJ whole genome shotgun (WGS) entry which is preliminary data.</text>
</comment>
<keyword evidence="2" id="KW-1133">Transmembrane helix</keyword>
<accession>A0ABU9L2H8</accession>
<dbReference type="InterPro" id="IPR008988">
    <property type="entry name" value="Transcriptional_repressor_C"/>
</dbReference>
<name>A0ABU9L2H8_9FLAO</name>
<feature type="transmembrane region" description="Helical" evidence="2">
    <location>
        <begin position="6"/>
        <end position="23"/>
    </location>
</feature>
<dbReference type="PANTHER" id="PTHR33238:SF7">
    <property type="entry name" value="IRON-DEPENDENT TRANSCRIPTIONAL REGULATOR"/>
    <property type="match status" value="1"/>
</dbReference>
<evidence type="ECO:0000313" key="5">
    <source>
        <dbReference type="Proteomes" id="UP001474120"/>
    </source>
</evidence>
<dbReference type="Gene3D" id="1.10.10.10">
    <property type="entry name" value="Winged helix-like DNA-binding domain superfamily/Winged helix DNA-binding domain"/>
    <property type="match status" value="1"/>
</dbReference>
<sequence>MTYNPQIALLIFIGSSLLIYAFFRPVKGWFWVLKNNWQSNEKTVMEDILKQLYRLESYGAEIDISALTNSLKTKDSHVIQAIHKMSVNELVKVQGDLLQLTKEGRQYALKIIRVHRLWEKYLAEKTGFDKSEWHDRAEEMEHILSLEETDILADELGNPMYDPHGDPIPNTHGMLKEIEGEPLSSLSVNSIGRIVHIEDEPDVIYKQILAENIHIGSIIRVEEKSNERIVFYAEGEEFILAPIVAANITVAELKKDVVEDEDTFRLSSLQEGELAKIVGMSKESRGENRRRLLDLGFVKGTEIKIDLNSPMKNPVAYAVKGTSIALRKDQASKILITKLES</sequence>
<keyword evidence="5" id="KW-1185">Reference proteome</keyword>
<dbReference type="RefSeq" id="WP_342160819.1">
    <property type="nucleotide sequence ID" value="NZ_JBCDNA010000003.1"/>
</dbReference>
<evidence type="ECO:0000259" key="3">
    <source>
        <dbReference type="SMART" id="SM00899"/>
    </source>
</evidence>
<feature type="domain" description="Ferrous iron transporter FeoA-like" evidence="3">
    <location>
        <begin position="181"/>
        <end position="252"/>
    </location>
</feature>
<dbReference type="EMBL" id="JBCDNA010000003">
    <property type="protein sequence ID" value="MEL4456651.1"/>
    <property type="molecule type" value="Genomic_DNA"/>
</dbReference>
<dbReference type="PANTHER" id="PTHR33238">
    <property type="entry name" value="IRON (METAL) DEPENDENT REPRESSOR, DTXR FAMILY"/>
    <property type="match status" value="1"/>
</dbReference>
<dbReference type="SUPFAM" id="SSF47979">
    <property type="entry name" value="Iron-dependent repressor protein, dimerization domain"/>
    <property type="match status" value="1"/>
</dbReference>
<feature type="domain" description="Ferrous iron transporter FeoA-like" evidence="3">
    <location>
        <begin position="264"/>
        <end position="338"/>
    </location>
</feature>
<keyword evidence="1" id="KW-0408">Iron</keyword>
<organism evidence="4 5">
    <name type="scientific">Lutimonas vermicola</name>
    <dbReference type="NCBI Taxonomy" id="414288"/>
    <lineage>
        <taxon>Bacteria</taxon>
        <taxon>Pseudomonadati</taxon>
        <taxon>Bacteroidota</taxon>
        <taxon>Flavobacteriia</taxon>
        <taxon>Flavobacteriales</taxon>
        <taxon>Flavobacteriaceae</taxon>
        <taxon>Lutimonas</taxon>
    </lineage>
</organism>
<reference evidence="4 5" key="1">
    <citation type="submission" date="2024-04" db="EMBL/GenBank/DDBJ databases">
        <title>whole genome sequencing of Lutimonas vermicola strain IMCC1616.</title>
        <authorList>
            <person name="Bae S.S."/>
        </authorList>
    </citation>
    <scope>NUCLEOTIDE SEQUENCE [LARGE SCALE GENOMIC DNA]</scope>
    <source>
        <strain evidence="4 5">IMCC1616</strain>
    </source>
</reference>